<evidence type="ECO:0000256" key="2">
    <source>
        <dbReference type="ARBA" id="ARBA00022527"/>
    </source>
</evidence>
<evidence type="ECO:0000256" key="1">
    <source>
        <dbReference type="ARBA" id="ARBA00012513"/>
    </source>
</evidence>
<evidence type="ECO:0000256" key="5">
    <source>
        <dbReference type="ARBA" id="ARBA00022777"/>
    </source>
</evidence>
<comment type="similarity">
    <text evidence="10">Belongs to the protein kinase superfamily.</text>
</comment>
<proteinExistence type="inferred from homology"/>
<evidence type="ECO:0000256" key="8">
    <source>
        <dbReference type="ARBA" id="ARBA00048679"/>
    </source>
</evidence>
<dbReference type="PROSITE" id="PS00108">
    <property type="entry name" value="PROTEIN_KINASE_ST"/>
    <property type="match status" value="1"/>
</dbReference>
<evidence type="ECO:0000256" key="11">
    <source>
        <dbReference type="SAM" id="MobiDB-lite"/>
    </source>
</evidence>
<dbReference type="InterPro" id="IPR017441">
    <property type="entry name" value="Protein_kinase_ATP_BS"/>
</dbReference>
<evidence type="ECO:0000256" key="6">
    <source>
        <dbReference type="ARBA" id="ARBA00022840"/>
    </source>
</evidence>
<evidence type="ECO:0000313" key="14">
    <source>
        <dbReference type="Proteomes" id="UP000054988"/>
    </source>
</evidence>
<comment type="catalytic activity">
    <reaction evidence="8">
        <text>L-seryl-[protein] + ATP = O-phospho-L-seryl-[protein] + ADP + H(+)</text>
        <dbReference type="Rhea" id="RHEA:17989"/>
        <dbReference type="Rhea" id="RHEA-COMP:9863"/>
        <dbReference type="Rhea" id="RHEA-COMP:11604"/>
        <dbReference type="ChEBI" id="CHEBI:15378"/>
        <dbReference type="ChEBI" id="CHEBI:29999"/>
        <dbReference type="ChEBI" id="CHEBI:30616"/>
        <dbReference type="ChEBI" id="CHEBI:83421"/>
        <dbReference type="ChEBI" id="CHEBI:456216"/>
        <dbReference type="EC" id="2.7.11.1"/>
    </reaction>
</comment>
<evidence type="ECO:0000256" key="3">
    <source>
        <dbReference type="ARBA" id="ARBA00022679"/>
    </source>
</evidence>
<evidence type="ECO:0000256" key="7">
    <source>
        <dbReference type="ARBA" id="ARBA00047899"/>
    </source>
</evidence>
<dbReference type="InterPro" id="IPR008271">
    <property type="entry name" value="Ser/Thr_kinase_AS"/>
</dbReference>
<keyword evidence="2 10" id="KW-0723">Serine/threonine-protein kinase</keyword>
<evidence type="ECO:0000259" key="12">
    <source>
        <dbReference type="PROSITE" id="PS50011"/>
    </source>
</evidence>
<dbReference type="EC" id="2.7.11.1" evidence="1"/>
<dbReference type="Pfam" id="PF00069">
    <property type="entry name" value="Pkinase"/>
    <property type="match status" value="1"/>
</dbReference>
<keyword evidence="4 9" id="KW-0547">Nucleotide-binding</keyword>
<accession>A0A0W0FPY0</accession>
<dbReference type="InterPro" id="IPR000719">
    <property type="entry name" value="Prot_kinase_dom"/>
</dbReference>
<reference evidence="13 14" key="1">
    <citation type="submission" date="2015-12" db="EMBL/GenBank/DDBJ databases">
        <title>Draft genome sequence of Moniliophthora roreri, the causal agent of frosty pod rot of cacao.</title>
        <authorList>
            <person name="Aime M.C."/>
            <person name="Diaz-Valderrama J.R."/>
            <person name="Kijpornyongpan T."/>
            <person name="Phillips-Mora W."/>
        </authorList>
    </citation>
    <scope>NUCLEOTIDE SEQUENCE [LARGE SCALE GENOMIC DNA]</scope>
    <source>
        <strain evidence="13 14">MCA 2952</strain>
    </source>
</reference>
<dbReference type="eggNOG" id="KOG0603">
    <property type="taxonomic scope" value="Eukaryota"/>
</dbReference>
<dbReference type="Proteomes" id="UP000054988">
    <property type="component" value="Unassembled WGS sequence"/>
</dbReference>
<dbReference type="PROSITE" id="PS50011">
    <property type="entry name" value="PROTEIN_KINASE_DOM"/>
    <property type="match status" value="1"/>
</dbReference>
<dbReference type="InterPro" id="IPR011009">
    <property type="entry name" value="Kinase-like_dom_sf"/>
</dbReference>
<dbReference type="GO" id="GO:0004674">
    <property type="term" value="F:protein serine/threonine kinase activity"/>
    <property type="evidence" value="ECO:0007669"/>
    <property type="project" value="UniProtKB-KW"/>
</dbReference>
<feature type="region of interest" description="Disordered" evidence="11">
    <location>
        <begin position="1"/>
        <end position="27"/>
    </location>
</feature>
<comment type="caution">
    <text evidence="13">The sequence shown here is derived from an EMBL/GenBank/DDBJ whole genome shotgun (WGS) entry which is preliminary data.</text>
</comment>
<keyword evidence="3" id="KW-0808">Transferase</keyword>
<dbReference type="AlphaFoldDB" id="A0A0W0FPY0"/>
<evidence type="ECO:0000313" key="13">
    <source>
        <dbReference type="EMBL" id="KTB38266.1"/>
    </source>
</evidence>
<dbReference type="Gene3D" id="3.30.200.20">
    <property type="entry name" value="Phosphorylase Kinase, domain 1"/>
    <property type="match status" value="1"/>
</dbReference>
<comment type="catalytic activity">
    <reaction evidence="7">
        <text>L-threonyl-[protein] + ATP = O-phospho-L-threonyl-[protein] + ADP + H(+)</text>
        <dbReference type="Rhea" id="RHEA:46608"/>
        <dbReference type="Rhea" id="RHEA-COMP:11060"/>
        <dbReference type="Rhea" id="RHEA-COMP:11605"/>
        <dbReference type="ChEBI" id="CHEBI:15378"/>
        <dbReference type="ChEBI" id="CHEBI:30013"/>
        <dbReference type="ChEBI" id="CHEBI:30616"/>
        <dbReference type="ChEBI" id="CHEBI:61977"/>
        <dbReference type="ChEBI" id="CHEBI:456216"/>
        <dbReference type="EC" id="2.7.11.1"/>
    </reaction>
</comment>
<name>A0A0W0FPY0_MONRR</name>
<sequence length="462" mass="52705">MPPSRTESAIRRSRRSLDKSPTMRPNFGAAVEDDEIQVREPKVPSTNRKTTVGLDRIALEVDGLRYGWHLRPDIYHEEVPEYPTALPVGLKPKDPRPAPLLLEDLECIKTLGEGVSGKVVLVRTTRRSHPLDRPGTLFAMKIVTRKYFRSLDQYSTYDKNCERSALTELPWNPFVTGLIATFVDTRNVYLALEFASSGTLRSLIRKHAPLSASTIQFYFCAIAAGLTFLHDHDIVHRDVKPENILIGAGGYPVLADFGSARKLEADFVRRVIDEDGDVVEVGPDATSDWELPGSTAYTPPELIKVNEFEERDFYFGPTVDWYATGVILFEMATRQFPYYGKTDKSCARRILRGGYKWPRVKEARLGRTMKAFVDALLEADPANRMGMYGVQQIMKHPWLRNVDWAKVVSREYVIPMELDDPFTTQTWHRDPLPQQKMVPGLRVVKPALYLRHDKRFRGRPEI</sequence>
<dbReference type="PROSITE" id="PS00107">
    <property type="entry name" value="PROTEIN_KINASE_ATP"/>
    <property type="match status" value="1"/>
</dbReference>
<dbReference type="Gene3D" id="1.10.510.10">
    <property type="entry name" value="Transferase(Phosphotransferase) domain 1"/>
    <property type="match status" value="1"/>
</dbReference>
<dbReference type="GO" id="GO:0005524">
    <property type="term" value="F:ATP binding"/>
    <property type="evidence" value="ECO:0007669"/>
    <property type="project" value="UniProtKB-UniRule"/>
</dbReference>
<dbReference type="InterPro" id="IPR050236">
    <property type="entry name" value="Ser_Thr_kinase_AGC"/>
</dbReference>
<feature type="domain" description="Protein kinase" evidence="12">
    <location>
        <begin position="105"/>
        <end position="399"/>
    </location>
</feature>
<dbReference type="PANTHER" id="PTHR24356">
    <property type="entry name" value="SERINE/THREONINE-PROTEIN KINASE"/>
    <property type="match status" value="1"/>
</dbReference>
<protein>
    <recommendedName>
        <fullName evidence="1">non-specific serine/threonine protein kinase</fullName>
        <ecNumber evidence="1">2.7.11.1</ecNumber>
    </recommendedName>
</protein>
<keyword evidence="5" id="KW-0418">Kinase</keyword>
<evidence type="ECO:0000256" key="4">
    <source>
        <dbReference type="ARBA" id="ARBA00022741"/>
    </source>
</evidence>
<feature type="binding site" evidence="9">
    <location>
        <position position="141"/>
    </location>
    <ligand>
        <name>ATP</name>
        <dbReference type="ChEBI" id="CHEBI:30616"/>
    </ligand>
</feature>
<organism evidence="13 14">
    <name type="scientific">Moniliophthora roreri</name>
    <name type="common">Frosty pod rot fungus</name>
    <name type="synonym">Monilia roreri</name>
    <dbReference type="NCBI Taxonomy" id="221103"/>
    <lineage>
        <taxon>Eukaryota</taxon>
        <taxon>Fungi</taxon>
        <taxon>Dikarya</taxon>
        <taxon>Basidiomycota</taxon>
        <taxon>Agaricomycotina</taxon>
        <taxon>Agaricomycetes</taxon>
        <taxon>Agaricomycetidae</taxon>
        <taxon>Agaricales</taxon>
        <taxon>Marasmiineae</taxon>
        <taxon>Marasmiaceae</taxon>
        <taxon>Moniliophthora</taxon>
    </lineage>
</organism>
<keyword evidence="6 9" id="KW-0067">ATP-binding</keyword>
<evidence type="ECO:0000256" key="10">
    <source>
        <dbReference type="RuleBase" id="RU000304"/>
    </source>
</evidence>
<gene>
    <name evidence="13" type="ORF">WG66_9233</name>
</gene>
<dbReference type="PANTHER" id="PTHR24356:SF1">
    <property type="entry name" value="SERINE_THREONINE-PROTEIN KINASE GREATWALL"/>
    <property type="match status" value="1"/>
</dbReference>
<dbReference type="SMART" id="SM00220">
    <property type="entry name" value="S_TKc"/>
    <property type="match status" value="1"/>
</dbReference>
<dbReference type="EMBL" id="LATX01001774">
    <property type="protein sequence ID" value="KTB38266.1"/>
    <property type="molecule type" value="Genomic_DNA"/>
</dbReference>
<dbReference type="SUPFAM" id="SSF56112">
    <property type="entry name" value="Protein kinase-like (PK-like)"/>
    <property type="match status" value="1"/>
</dbReference>
<evidence type="ECO:0000256" key="9">
    <source>
        <dbReference type="PROSITE-ProRule" id="PRU10141"/>
    </source>
</evidence>